<reference evidence="3" key="1">
    <citation type="submission" date="2021-03" db="EMBL/GenBank/DDBJ databases">
        <title>Draft genome sequence of rust myrtle Austropuccinia psidii MF-1, a brazilian biotype.</title>
        <authorList>
            <person name="Quecine M.C."/>
            <person name="Pachon D.M.R."/>
            <person name="Bonatelli M.L."/>
            <person name="Correr F.H."/>
            <person name="Franceschini L.M."/>
            <person name="Leite T.F."/>
            <person name="Margarido G.R.A."/>
            <person name="Almeida C.A."/>
            <person name="Ferrarezi J.A."/>
            <person name="Labate C.A."/>
        </authorList>
    </citation>
    <scope>NUCLEOTIDE SEQUENCE</scope>
    <source>
        <strain evidence="3">MF-1</strain>
    </source>
</reference>
<organism evidence="3 4">
    <name type="scientific">Austropuccinia psidii MF-1</name>
    <dbReference type="NCBI Taxonomy" id="1389203"/>
    <lineage>
        <taxon>Eukaryota</taxon>
        <taxon>Fungi</taxon>
        <taxon>Dikarya</taxon>
        <taxon>Basidiomycota</taxon>
        <taxon>Pucciniomycotina</taxon>
        <taxon>Pucciniomycetes</taxon>
        <taxon>Pucciniales</taxon>
        <taxon>Sphaerophragmiaceae</taxon>
        <taxon>Austropuccinia</taxon>
    </lineage>
</organism>
<dbReference type="EMBL" id="AVOT02125111">
    <property type="protein sequence ID" value="MBW0586837.1"/>
    <property type="molecule type" value="Genomic_DNA"/>
</dbReference>
<name>A0A9Q3Q8K9_9BASI</name>
<dbReference type="Pfam" id="PF17921">
    <property type="entry name" value="Integrase_H2C2"/>
    <property type="match status" value="1"/>
</dbReference>
<dbReference type="AlphaFoldDB" id="A0A9Q3Q8K9"/>
<accession>A0A9Q3Q8K9</accession>
<dbReference type="InterPro" id="IPR001584">
    <property type="entry name" value="Integrase_cat-core"/>
</dbReference>
<proteinExistence type="predicted"/>
<gene>
    <name evidence="3" type="ORF">O181_126552</name>
</gene>
<dbReference type="Gene3D" id="1.10.340.70">
    <property type="match status" value="1"/>
</dbReference>
<protein>
    <recommendedName>
        <fullName evidence="2">Integrase catalytic domain-containing protein</fullName>
    </recommendedName>
</protein>
<dbReference type="InterPro" id="IPR036397">
    <property type="entry name" value="RNaseH_sf"/>
</dbReference>
<dbReference type="GO" id="GO:0015074">
    <property type="term" value="P:DNA integration"/>
    <property type="evidence" value="ECO:0007669"/>
    <property type="project" value="InterPro"/>
</dbReference>
<dbReference type="PANTHER" id="PTHR37984">
    <property type="entry name" value="PROTEIN CBG26694"/>
    <property type="match status" value="1"/>
</dbReference>
<evidence type="ECO:0000313" key="3">
    <source>
        <dbReference type="EMBL" id="MBW0586837.1"/>
    </source>
</evidence>
<sequence>MHKELGHRGENKAYRRIRKRYWWEGMKKIVKKWVKSCQECHKRSHLQQKEEAKIFVTSTLFERVSMNAVHIKAGRWKYLVVARDEFLGWLETVALTWLTEKSVSEWFMSEWICRYGAVKEVTVDRGAEFENKLQEGVKRVGSIIRITTPYYPESQGMVERGHKQLKDALVKMDPNGKNTYQL</sequence>
<dbReference type="InterPro" id="IPR041588">
    <property type="entry name" value="Integrase_H2C2"/>
</dbReference>
<dbReference type="GO" id="GO:0003723">
    <property type="term" value="F:RNA binding"/>
    <property type="evidence" value="ECO:0007669"/>
    <property type="project" value="UniProtKB-KW"/>
</dbReference>
<dbReference type="Gene3D" id="3.30.420.10">
    <property type="entry name" value="Ribonuclease H-like superfamily/Ribonuclease H"/>
    <property type="match status" value="1"/>
</dbReference>
<evidence type="ECO:0000313" key="4">
    <source>
        <dbReference type="Proteomes" id="UP000765509"/>
    </source>
</evidence>
<dbReference type="PROSITE" id="PS50994">
    <property type="entry name" value="INTEGRASE"/>
    <property type="match status" value="1"/>
</dbReference>
<dbReference type="PANTHER" id="PTHR37984:SF5">
    <property type="entry name" value="PROTEIN NYNRIN-LIKE"/>
    <property type="match status" value="1"/>
</dbReference>
<dbReference type="GO" id="GO:0005634">
    <property type="term" value="C:nucleus"/>
    <property type="evidence" value="ECO:0007669"/>
    <property type="project" value="UniProtKB-ARBA"/>
</dbReference>
<comment type="caution">
    <text evidence="3">The sequence shown here is derived from an EMBL/GenBank/DDBJ whole genome shotgun (WGS) entry which is preliminary data.</text>
</comment>
<dbReference type="SUPFAM" id="SSF53098">
    <property type="entry name" value="Ribonuclease H-like"/>
    <property type="match status" value="1"/>
</dbReference>
<dbReference type="Proteomes" id="UP000765509">
    <property type="component" value="Unassembled WGS sequence"/>
</dbReference>
<dbReference type="InterPro" id="IPR012337">
    <property type="entry name" value="RNaseH-like_sf"/>
</dbReference>
<keyword evidence="4" id="KW-1185">Reference proteome</keyword>
<dbReference type="OrthoDB" id="2506616at2759"/>
<evidence type="ECO:0000259" key="2">
    <source>
        <dbReference type="PROSITE" id="PS50994"/>
    </source>
</evidence>
<dbReference type="InterPro" id="IPR050951">
    <property type="entry name" value="Retrovirus_Pol_polyprotein"/>
</dbReference>
<feature type="domain" description="Integrase catalytic" evidence="2">
    <location>
        <begin position="55"/>
        <end position="182"/>
    </location>
</feature>
<keyword evidence="1" id="KW-0694">RNA-binding</keyword>
<evidence type="ECO:0000256" key="1">
    <source>
        <dbReference type="ARBA" id="ARBA00022884"/>
    </source>
</evidence>